<accession>A0ABR2Z903</accession>
<feature type="coiled-coil region" evidence="1">
    <location>
        <begin position="20"/>
        <end position="47"/>
    </location>
</feature>
<proteinExistence type="predicted"/>
<keyword evidence="3" id="KW-1185">Reference proteome</keyword>
<gene>
    <name evidence="2" type="ORF">AAF712_015882</name>
</gene>
<comment type="caution">
    <text evidence="2">The sequence shown here is derived from an EMBL/GenBank/DDBJ whole genome shotgun (WGS) entry which is preliminary data.</text>
</comment>
<keyword evidence="1" id="KW-0175">Coiled coil</keyword>
<protein>
    <submittedName>
        <fullName evidence="2">Uncharacterized protein</fullName>
    </submittedName>
</protein>
<evidence type="ECO:0000313" key="3">
    <source>
        <dbReference type="Proteomes" id="UP001437256"/>
    </source>
</evidence>
<dbReference type="Proteomes" id="UP001437256">
    <property type="component" value="Unassembled WGS sequence"/>
</dbReference>
<feature type="coiled-coil region" evidence="1">
    <location>
        <begin position="87"/>
        <end position="128"/>
    </location>
</feature>
<organism evidence="2 3">
    <name type="scientific">Marasmius tenuissimus</name>
    <dbReference type="NCBI Taxonomy" id="585030"/>
    <lineage>
        <taxon>Eukaryota</taxon>
        <taxon>Fungi</taxon>
        <taxon>Dikarya</taxon>
        <taxon>Basidiomycota</taxon>
        <taxon>Agaricomycotina</taxon>
        <taxon>Agaricomycetes</taxon>
        <taxon>Agaricomycetidae</taxon>
        <taxon>Agaricales</taxon>
        <taxon>Marasmiineae</taxon>
        <taxon>Marasmiaceae</taxon>
        <taxon>Marasmius</taxon>
    </lineage>
</organism>
<dbReference type="EMBL" id="JBBXMP010000523">
    <property type="protein sequence ID" value="KAL0057474.1"/>
    <property type="molecule type" value="Genomic_DNA"/>
</dbReference>
<evidence type="ECO:0000256" key="1">
    <source>
        <dbReference type="SAM" id="Coils"/>
    </source>
</evidence>
<name>A0ABR2Z903_9AGAR</name>
<sequence>MFSPSDDEMFTELDELRCNLDGKRDELGEAQLGLHQLQEQYELERDEILMPAYRDFKKEDNVRKQHIEEHDECECEWPRWEKLKLQCDEQESSMKKLKKMIKQSEKEVARLEQQVDELADQCHELEAKEMNAGLDDEEEDWSDEDVETVLEVFNDGEDFDDAEESNE</sequence>
<evidence type="ECO:0000313" key="2">
    <source>
        <dbReference type="EMBL" id="KAL0057474.1"/>
    </source>
</evidence>
<reference evidence="2 3" key="1">
    <citation type="submission" date="2024-05" db="EMBL/GenBank/DDBJ databases">
        <title>A draft genome resource for the thread blight pathogen Marasmius tenuissimus strain MS-2.</title>
        <authorList>
            <person name="Yulfo-Soto G.E."/>
            <person name="Baruah I.K."/>
            <person name="Amoako-Attah I."/>
            <person name="Bukari Y."/>
            <person name="Meinhardt L.W."/>
            <person name="Bailey B.A."/>
            <person name="Cohen S.P."/>
        </authorList>
    </citation>
    <scope>NUCLEOTIDE SEQUENCE [LARGE SCALE GENOMIC DNA]</scope>
    <source>
        <strain evidence="2 3">MS-2</strain>
    </source>
</reference>